<feature type="domain" description="Homeobox" evidence="8">
    <location>
        <begin position="148"/>
        <end position="208"/>
    </location>
</feature>
<dbReference type="AlphaFoldDB" id="A0A3Q1K5I5"/>
<dbReference type="InParanoid" id="A0A3Q1K5I5"/>
<dbReference type="GO" id="GO:0000981">
    <property type="term" value="F:DNA-binding transcription factor activity, RNA polymerase II-specific"/>
    <property type="evidence" value="ECO:0007669"/>
    <property type="project" value="InterPro"/>
</dbReference>
<dbReference type="PANTHER" id="PTHR24339">
    <property type="entry name" value="HOMEOBOX PROTEIN EMX-RELATED"/>
    <property type="match status" value="1"/>
</dbReference>
<dbReference type="SUPFAM" id="SSF46689">
    <property type="entry name" value="Homeodomain-like"/>
    <property type="match status" value="1"/>
</dbReference>
<reference evidence="9" key="1">
    <citation type="submission" date="2021-04" db="EMBL/GenBank/DDBJ databases">
        <authorList>
            <consortium name="Wellcome Sanger Institute Data Sharing"/>
        </authorList>
    </citation>
    <scope>NUCLEOTIDE SEQUENCE [LARGE SCALE GENOMIC DNA]</scope>
</reference>
<feature type="region of interest" description="Disordered" evidence="7">
    <location>
        <begin position="216"/>
        <end position="259"/>
    </location>
</feature>
<dbReference type="RefSeq" id="XP_026195492.1">
    <property type="nucleotide sequence ID" value="XM_026339707.1"/>
</dbReference>
<dbReference type="Proteomes" id="UP000265040">
    <property type="component" value="Chromosome 22"/>
</dbReference>
<reference evidence="9" key="3">
    <citation type="submission" date="2025-09" db="UniProtKB">
        <authorList>
            <consortium name="Ensembl"/>
        </authorList>
    </citation>
    <scope>IDENTIFICATION</scope>
</reference>
<evidence type="ECO:0000256" key="1">
    <source>
        <dbReference type="ARBA" id="ARBA00004123"/>
    </source>
</evidence>
<dbReference type="PROSITE" id="PS50071">
    <property type="entry name" value="HOMEOBOX_2"/>
    <property type="match status" value="1"/>
</dbReference>
<organism evidence="9 10">
    <name type="scientific">Anabas testudineus</name>
    <name type="common">Climbing perch</name>
    <name type="synonym">Anthias testudineus</name>
    <dbReference type="NCBI Taxonomy" id="64144"/>
    <lineage>
        <taxon>Eukaryota</taxon>
        <taxon>Metazoa</taxon>
        <taxon>Chordata</taxon>
        <taxon>Craniata</taxon>
        <taxon>Vertebrata</taxon>
        <taxon>Euteleostomi</taxon>
        <taxon>Actinopterygii</taxon>
        <taxon>Neopterygii</taxon>
        <taxon>Teleostei</taxon>
        <taxon>Neoteleostei</taxon>
        <taxon>Acanthomorphata</taxon>
        <taxon>Anabantaria</taxon>
        <taxon>Anabantiformes</taxon>
        <taxon>Anabantoidei</taxon>
        <taxon>Anabantidae</taxon>
        <taxon>Anabas</taxon>
    </lineage>
</organism>
<keyword evidence="10" id="KW-1185">Reference proteome</keyword>
<reference evidence="9" key="2">
    <citation type="submission" date="2025-08" db="UniProtKB">
        <authorList>
            <consortium name="Ensembl"/>
        </authorList>
    </citation>
    <scope>IDENTIFICATION</scope>
</reference>
<dbReference type="InterPro" id="IPR050877">
    <property type="entry name" value="EMX-VAX-Noto_Homeobox_TFs"/>
</dbReference>
<evidence type="ECO:0000256" key="3">
    <source>
        <dbReference type="ARBA" id="ARBA00023155"/>
    </source>
</evidence>
<dbReference type="SMART" id="SM00389">
    <property type="entry name" value="HOX"/>
    <property type="match status" value="1"/>
</dbReference>
<dbReference type="GeneTree" id="ENSGT00940000154361"/>
<dbReference type="FunFam" id="1.10.10.60:FF:000378">
    <property type="entry name" value="Notochord homeobox"/>
    <property type="match status" value="1"/>
</dbReference>
<dbReference type="InterPro" id="IPR009057">
    <property type="entry name" value="Homeodomain-like_sf"/>
</dbReference>
<dbReference type="GeneID" id="113148159"/>
<feature type="compositionally biased region" description="Low complexity" evidence="7">
    <location>
        <begin position="216"/>
        <end position="225"/>
    </location>
</feature>
<dbReference type="PROSITE" id="PS00027">
    <property type="entry name" value="HOMEOBOX_1"/>
    <property type="match status" value="1"/>
</dbReference>
<dbReference type="GO" id="GO:0030182">
    <property type="term" value="P:neuron differentiation"/>
    <property type="evidence" value="ECO:0007669"/>
    <property type="project" value="TreeGrafter"/>
</dbReference>
<dbReference type="Gene3D" id="1.10.10.60">
    <property type="entry name" value="Homeodomain-like"/>
    <property type="match status" value="1"/>
</dbReference>
<proteinExistence type="predicted"/>
<protein>
    <recommendedName>
        <fullName evidence="8">Homeobox domain-containing protein</fullName>
    </recommendedName>
</protein>
<dbReference type="Ensembl" id="ENSATET00000027352.2">
    <property type="protein sequence ID" value="ENSATEP00000026926.2"/>
    <property type="gene ID" value="ENSATEG00000018628.2"/>
</dbReference>
<dbReference type="GO" id="GO:0000978">
    <property type="term" value="F:RNA polymerase II cis-regulatory region sequence-specific DNA binding"/>
    <property type="evidence" value="ECO:0007669"/>
    <property type="project" value="TreeGrafter"/>
</dbReference>
<evidence type="ECO:0000256" key="6">
    <source>
        <dbReference type="RuleBase" id="RU000682"/>
    </source>
</evidence>
<feature type="compositionally biased region" description="Acidic residues" evidence="7">
    <location>
        <begin position="237"/>
        <end position="259"/>
    </location>
</feature>
<dbReference type="CDD" id="cd00086">
    <property type="entry name" value="homeodomain"/>
    <property type="match status" value="1"/>
</dbReference>
<accession>A0A3Q1K5I5</accession>
<evidence type="ECO:0000313" key="10">
    <source>
        <dbReference type="Proteomes" id="UP000265040"/>
    </source>
</evidence>
<keyword evidence="2 5" id="KW-0238">DNA-binding</keyword>
<evidence type="ECO:0000256" key="5">
    <source>
        <dbReference type="PROSITE-ProRule" id="PRU00108"/>
    </source>
</evidence>
<dbReference type="CTD" id="344022"/>
<dbReference type="PANTHER" id="PTHR24339:SF67">
    <property type="entry name" value="GNOT1 HOMEODOMAIN PROTEIN-RELATED"/>
    <property type="match status" value="1"/>
</dbReference>
<dbReference type="Pfam" id="PF00046">
    <property type="entry name" value="Homeodomain"/>
    <property type="match status" value="1"/>
</dbReference>
<keyword evidence="3 5" id="KW-0371">Homeobox</keyword>
<evidence type="ECO:0000259" key="8">
    <source>
        <dbReference type="PROSITE" id="PS50071"/>
    </source>
</evidence>
<evidence type="ECO:0000256" key="4">
    <source>
        <dbReference type="ARBA" id="ARBA00023242"/>
    </source>
</evidence>
<evidence type="ECO:0000313" key="9">
    <source>
        <dbReference type="Ensembl" id="ENSATEP00000026926.2"/>
    </source>
</evidence>
<dbReference type="STRING" id="64144.ENSATEP00000026926"/>
<name>A0A3Q1K5I5_ANATE</name>
<dbReference type="InterPro" id="IPR017970">
    <property type="entry name" value="Homeobox_CS"/>
</dbReference>
<evidence type="ECO:0000256" key="2">
    <source>
        <dbReference type="ARBA" id="ARBA00023125"/>
    </source>
</evidence>
<comment type="subcellular location">
    <subcellularLocation>
        <location evidence="1 5 6">Nucleus</location>
    </subcellularLocation>
</comment>
<dbReference type="InterPro" id="IPR001356">
    <property type="entry name" value="HD"/>
</dbReference>
<sequence>MQVPTRPMGAYEYSVRNYAPASLYPQYQGSQCASPVKPPSGKSFTIDALLAKPEDTTSNRTSSTQSGVKYQPATTVVPLTGHVGLPIAPAPYVYSPNMLHSAVHTQPGYSVYCCPPFTYQSSCRGAFYTQASLSKVNADLHSFKTKGGKSKRMRTSFTSEQLSRLEKEFARQQYMVGSERFLLASALQLTEAQVKVWFQNRRIKWRKQSLEQQQAKLAKLGLAAPPKSPGSQGHADEGDEEFSDSDVDIDVSDDFTDHC</sequence>
<dbReference type="GO" id="GO:0007417">
    <property type="term" value="P:central nervous system development"/>
    <property type="evidence" value="ECO:0007669"/>
    <property type="project" value="TreeGrafter"/>
</dbReference>
<dbReference type="GO" id="GO:0005634">
    <property type="term" value="C:nucleus"/>
    <property type="evidence" value="ECO:0007669"/>
    <property type="project" value="UniProtKB-SubCell"/>
</dbReference>
<keyword evidence="4 5" id="KW-0539">Nucleus</keyword>
<dbReference type="OrthoDB" id="6159439at2759"/>
<evidence type="ECO:0000256" key="7">
    <source>
        <dbReference type="SAM" id="MobiDB-lite"/>
    </source>
</evidence>
<feature type="DNA-binding region" description="Homeobox" evidence="5">
    <location>
        <begin position="150"/>
        <end position="209"/>
    </location>
</feature>